<comment type="similarity">
    <text evidence="1">Belongs to the AAA ATPase family.</text>
</comment>
<evidence type="ECO:0000256" key="2">
    <source>
        <dbReference type="ARBA" id="ARBA00022741"/>
    </source>
</evidence>
<keyword evidence="3" id="KW-0067">ATP-binding</keyword>
<proteinExistence type="inferred from homology"/>
<feature type="transmembrane region" description="Helical" evidence="5">
    <location>
        <begin position="68"/>
        <end position="87"/>
    </location>
</feature>
<evidence type="ECO:0000313" key="7">
    <source>
        <dbReference type="EMBL" id="ORD93305.1"/>
    </source>
</evidence>
<evidence type="ECO:0000256" key="1">
    <source>
        <dbReference type="ARBA" id="ARBA00006914"/>
    </source>
</evidence>
<dbReference type="AlphaFoldDB" id="A0A1Y1S578"/>
<comment type="caution">
    <text evidence="7">The sequence shown here is derived from an EMBL/GenBank/DDBJ whole genome shotgun (WGS) entry which is preliminary data.</text>
</comment>
<feature type="region of interest" description="Disordered" evidence="4">
    <location>
        <begin position="1"/>
        <end position="38"/>
    </location>
</feature>
<accession>A0A1Y1S578</accession>
<dbReference type="InterPro" id="IPR050168">
    <property type="entry name" value="AAA_ATPase_domain"/>
</dbReference>
<evidence type="ECO:0000256" key="3">
    <source>
        <dbReference type="ARBA" id="ARBA00022840"/>
    </source>
</evidence>
<evidence type="ECO:0000256" key="4">
    <source>
        <dbReference type="SAM" id="MobiDB-lite"/>
    </source>
</evidence>
<keyword evidence="2" id="KW-0547">Nucleotide-binding</keyword>
<dbReference type="Proteomes" id="UP000192639">
    <property type="component" value="Unassembled WGS sequence"/>
</dbReference>
<keyword evidence="8" id="KW-1185">Reference proteome</keyword>
<gene>
    <name evidence="7" type="primary">ALF1</name>
    <name evidence="7" type="ORF">ECANGB1_271</name>
</gene>
<dbReference type="GO" id="GO:0005524">
    <property type="term" value="F:ATP binding"/>
    <property type="evidence" value="ECO:0007669"/>
    <property type="project" value="UniProtKB-KW"/>
</dbReference>
<dbReference type="SMART" id="SM00382">
    <property type="entry name" value="AAA"/>
    <property type="match status" value="1"/>
</dbReference>
<dbReference type="SUPFAM" id="SSF52540">
    <property type="entry name" value="P-loop containing nucleoside triphosphate hydrolases"/>
    <property type="match status" value="1"/>
</dbReference>
<dbReference type="InterPro" id="IPR003959">
    <property type="entry name" value="ATPase_AAA_core"/>
</dbReference>
<sequence length="449" mass="50711">MSEIAVDETTTGIVVDTKKDNGDNEKDNGDNEKDNGDVPVVDEISPIPCKLSTQEHLNIWIYRLKMKIIIAFTVVVLLLALFIPLLLNSRAKAAAPKRFKEKLYCEDILQQMFKEDASFTFEPKMGDYFKTTKYFGKSKLLNGFVDELILKTHLCMTKTQDDCKHYFRAEDMHSFFLGPSGTGKTQFIKRVAFDLDVRLKLIHRAVSSGQAHDSVGETDYFKLPLDERRALDAMPSRVRYFAITPSELMDKYIGNSEALLKALFDRAMEQNGAYTATIVLFDEAEAIFPKRSDSDNGFSIKNSLLSEFLSQFNRLNDTIWPVFLVAITNQWLRIDSAIKRRFFNHTHFKMPTVDELTAILENMVDSKLYTGAQKQAIINLCKENVSHSTMVGKLSENTVRDNDGNVTGFDFTGFTNAITANKEATALEDEEECYSDEDEEAAEAGGGQS</sequence>
<dbReference type="EMBL" id="LWDP01000114">
    <property type="protein sequence ID" value="ORD93305.1"/>
    <property type="molecule type" value="Genomic_DNA"/>
</dbReference>
<keyword evidence="5" id="KW-0472">Membrane</keyword>
<dbReference type="InterPro" id="IPR003593">
    <property type="entry name" value="AAA+_ATPase"/>
</dbReference>
<dbReference type="PANTHER" id="PTHR23077:SF171">
    <property type="entry name" value="NUCLEAR VALOSIN-CONTAINING PROTEIN-LIKE"/>
    <property type="match status" value="1"/>
</dbReference>
<feature type="compositionally biased region" description="Acidic residues" evidence="4">
    <location>
        <begin position="426"/>
        <end position="442"/>
    </location>
</feature>
<feature type="region of interest" description="Disordered" evidence="4">
    <location>
        <begin position="425"/>
        <end position="449"/>
    </location>
</feature>
<dbReference type="PANTHER" id="PTHR23077">
    <property type="entry name" value="AAA-FAMILY ATPASE"/>
    <property type="match status" value="1"/>
</dbReference>
<protein>
    <submittedName>
        <fullName evidence="7">ALF1</fullName>
    </submittedName>
</protein>
<evidence type="ECO:0000259" key="6">
    <source>
        <dbReference type="SMART" id="SM00382"/>
    </source>
</evidence>
<dbReference type="GO" id="GO:0016887">
    <property type="term" value="F:ATP hydrolysis activity"/>
    <property type="evidence" value="ECO:0007669"/>
    <property type="project" value="InterPro"/>
</dbReference>
<evidence type="ECO:0000256" key="5">
    <source>
        <dbReference type="SAM" id="Phobius"/>
    </source>
</evidence>
<dbReference type="Pfam" id="PF00004">
    <property type="entry name" value="AAA"/>
    <property type="match status" value="1"/>
</dbReference>
<feature type="compositionally biased region" description="Basic and acidic residues" evidence="4">
    <location>
        <begin position="16"/>
        <end position="36"/>
    </location>
</feature>
<name>A0A1Y1S578_9MICR</name>
<dbReference type="VEuPathDB" id="MicrosporidiaDB:ECANGB1_271"/>
<keyword evidence="5" id="KW-1133">Transmembrane helix</keyword>
<reference evidence="7 8" key="1">
    <citation type="journal article" date="2017" name="Environ. Microbiol.">
        <title>Decay of the glycolytic pathway and adaptation to intranuclear parasitism within Enterocytozoonidae microsporidia.</title>
        <authorList>
            <person name="Wiredu Boakye D."/>
            <person name="Jaroenlak P."/>
            <person name="Prachumwat A."/>
            <person name="Williams T.A."/>
            <person name="Bateman K.S."/>
            <person name="Itsathitphaisarn O."/>
            <person name="Sritunyalucksana K."/>
            <person name="Paszkiewicz K.H."/>
            <person name="Moore K.A."/>
            <person name="Stentiford G.D."/>
            <person name="Williams B.A."/>
        </authorList>
    </citation>
    <scope>NUCLEOTIDE SEQUENCE [LARGE SCALE GENOMIC DNA]</scope>
    <source>
        <strain evidence="7 8">GB1</strain>
    </source>
</reference>
<evidence type="ECO:0000313" key="8">
    <source>
        <dbReference type="Proteomes" id="UP000192639"/>
    </source>
</evidence>
<keyword evidence="5" id="KW-0812">Transmembrane</keyword>
<dbReference type="CDD" id="cd19481">
    <property type="entry name" value="RecA-like_protease"/>
    <property type="match status" value="1"/>
</dbReference>
<dbReference type="OrthoDB" id="39734at2759"/>
<dbReference type="InterPro" id="IPR027417">
    <property type="entry name" value="P-loop_NTPase"/>
</dbReference>
<organism evidence="7 8">
    <name type="scientific">Enterospora canceri</name>
    <dbReference type="NCBI Taxonomy" id="1081671"/>
    <lineage>
        <taxon>Eukaryota</taxon>
        <taxon>Fungi</taxon>
        <taxon>Fungi incertae sedis</taxon>
        <taxon>Microsporidia</taxon>
        <taxon>Enterocytozoonidae</taxon>
        <taxon>Enterospora</taxon>
    </lineage>
</organism>
<dbReference type="Gene3D" id="3.40.50.300">
    <property type="entry name" value="P-loop containing nucleotide triphosphate hydrolases"/>
    <property type="match status" value="1"/>
</dbReference>
<feature type="domain" description="AAA+ ATPase" evidence="6">
    <location>
        <begin position="170"/>
        <end position="352"/>
    </location>
</feature>